<feature type="region of interest" description="Disordered" evidence="2">
    <location>
        <begin position="1"/>
        <end position="20"/>
    </location>
</feature>
<name>A0A084AIS7_STACB</name>
<reference evidence="3 4" key="1">
    <citation type="journal article" date="2014" name="BMC Genomics">
        <title>Comparative genome sequencing reveals chemotype-specific gene clusters in the toxigenic black mold Stachybotrys.</title>
        <authorList>
            <person name="Semeiks J."/>
            <person name="Borek D."/>
            <person name="Otwinowski Z."/>
            <person name="Grishin N.V."/>
        </authorList>
    </citation>
    <scope>NUCLEOTIDE SEQUENCE [LARGE SCALE GENOMIC DNA]</scope>
    <source>
        <strain evidence="4">CBS 109288 / IBT 7711</strain>
    </source>
</reference>
<evidence type="ECO:0000313" key="3">
    <source>
        <dbReference type="EMBL" id="KEY65206.1"/>
    </source>
</evidence>
<sequence>MERQAESSSGGSKEHGGLVSPSSLVQDFQFTFSCSTRSGSNSIIEPDVSLFHGCAAPGLYMSLTPHCPLAQPNAEEFGDTSSQSLTDSVQNFPEEFGRTYHAYKAGSYPLPNDMLERERLVYQGAALHKLFGDRLFFAPLSQSDPPGHILDIATGCGDWAVQMGDLFPSAQVVGTDLSPIQPDIVPPNVSFYIEDSSEPWYYTQKFDYIHTRVTTGSWANFKTQIADQAFEALNPGGWFESQEFDCLLISDDGTLDPQSAMSRWMQDMINAAQLCNRPFVMAANVKQAYIDAGFVDVHEKLYKMPINAWPKDERLKELGRMWQRNMTTGLSGFSVWLFNRVYNRSPAETEVLLVDVRREISDPRIHAYMPITVVWGRKPYPYEVAGRS</sequence>
<dbReference type="SUPFAM" id="SSF53335">
    <property type="entry name" value="S-adenosyl-L-methionine-dependent methyltransferases"/>
    <property type="match status" value="1"/>
</dbReference>
<dbReference type="Pfam" id="PF13489">
    <property type="entry name" value="Methyltransf_23"/>
    <property type="match status" value="1"/>
</dbReference>
<proteinExistence type="inferred from homology"/>
<evidence type="ECO:0000256" key="2">
    <source>
        <dbReference type="SAM" id="MobiDB-lite"/>
    </source>
</evidence>
<dbReference type="EMBL" id="KL648711">
    <property type="protein sequence ID" value="KEY65206.1"/>
    <property type="molecule type" value="Genomic_DNA"/>
</dbReference>
<dbReference type="AlphaFoldDB" id="A0A084AIS7"/>
<dbReference type="PANTHER" id="PTHR43591">
    <property type="entry name" value="METHYLTRANSFERASE"/>
    <property type="match status" value="1"/>
</dbReference>
<keyword evidence="4" id="KW-1185">Reference proteome</keyword>
<protein>
    <recommendedName>
        <fullName evidence="5">Methyltransferase domain-containing protein</fullName>
    </recommendedName>
</protein>
<accession>A0A084AIS7</accession>
<dbReference type="GO" id="GO:0008168">
    <property type="term" value="F:methyltransferase activity"/>
    <property type="evidence" value="ECO:0007669"/>
    <property type="project" value="TreeGrafter"/>
</dbReference>
<dbReference type="InterPro" id="IPR029063">
    <property type="entry name" value="SAM-dependent_MTases_sf"/>
</dbReference>
<dbReference type="Gene3D" id="3.40.50.150">
    <property type="entry name" value="Vaccinia Virus protein VP39"/>
    <property type="match status" value="1"/>
</dbReference>
<evidence type="ECO:0008006" key="5">
    <source>
        <dbReference type="Google" id="ProtNLM"/>
    </source>
</evidence>
<comment type="similarity">
    <text evidence="1">Belongs to the methyltransferase superfamily. LaeA methyltransferase family.</text>
</comment>
<evidence type="ECO:0000256" key="1">
    <source>
        <dbReference type="ARBA" id="ARBA00038158"/>
    </source>
</evidence>
<gene>
    <name evidence="3" type="ORF">S7711_09385</name>
</gene>
<evidence type="ECO:0000313" key="4">
    <source>
        <dbReference type="Proteomes" id="UP000028045"/>
    </source>
</evidence>
<dbReference type="CDD" id="cd02440">
    <property type="entry name" value="AdoMet_MTases"/>
    <property type="match status" value="1"/>
</dbReference>
<dbReference type="Proteomes" id="UP000028045">
    <property type="component" value="Unassembled WGS sequence"/>
</dbReference>
<dbReference type="PANTHER" id="PTHR43591:SF14">
    <property type="entry name" value="METHYLTRANSFERASE"/>
    <property type="match status" value="1"/>
</dbReference>
<feature type="compositionally biased region" description="Low complexity" evidence="2">
    <location>
        <begin position="1"/>
        <end position="11"/>
    </location>
</feature>
<dbReference type="OrthoDB" id="2013972at2759"/>
<dbReference type="HOGENOM" id="CLU_010595_1_1_1"/>
<organism evidence="3 4">
    <name type="scientific">Stachybotrys chartarum (strain CBS 109288 / IBT 7711)</name>
    <name type="common">Toxic black mold</name>
    <name type="synonym">Stilbospora chartarum</name>
    <dbReference type="NCBI Taxonomy" id="1280523"/>
    <lineage>
        <taxon>Eukaryota</taxon>
        <taxon>Fungi</taxon>
        <taxon>Dikarya</taxon>
        <taxon>Ascomycota</taxon>
        <taxon>Pezizomycotina</taxon>
        <taxon>Sordariomycetes</taxon>
        <taxon>Hypocreomycetidae</taxon>
        <taxon>Hypocreales</taxon>
        <taxon>Stachybotryaceae</taxon>
        <taxon>Stachybotrys</taxon>
    </lineage>
</organism>